<evidence type="ECO:0000313" key="10">
    <source>
        <dbReference type="EMBL" id="SKA07406.1"/>
    </source>
</evidence>
<comment type="similarity">
    <text evidence="7">Belongs to the binding-protein-dependent transport system permease family.</text>
</comment>
<keyword evidence="2 7" id="KW-0813">Transport</keyword>
<organism evidence="9 11">
    <name type="scientific">Fibrobacter intestinalis</name>
    <dbReference type="NCBI Taxonomy" id="28122"/>
    <lineage>
        <taxon>Bacteria</taxon>
        <taxon>Pseudomonadati</taxon>
        <taxon>Fibrobacterota</taxon>
        <taxon>Fibrobacteria</taxon>
        <taxon>Fibrobacterales</taxon>
        <taxon>Fibrobacteraceae</taxon>
        <taxon>Fibrobacter</taxon>
    </lineage>
</organism>
<feature type="transmembrane region" description="Helical" evidence="7">
    <location>
        <begin position="140"/>
        <end position="159"/>
    </location>
</feature>
<proteinExistence type="inferred from homology"/>
<sequence length="281" mass="30379">MWKLLRNLMKSPMFVIGVGIFFLSLFVAILGPVFYNVDINARDIVAGPYAPSSSEHLLGTDHLGRDYVSLLISGLRSSLYVGLIAGVIATTIGVFIGLFGGFRGGWIDEILNMGTNLFIVIPQFVILVLISSAVKEGRSLTLIGLIIGLTSWSWSARAVRAQASSLRSRDHISLARINGASSLTIVVKHVLPYLLSYVFMVFIMQVSSGILSEASISMIGLGPLDSTSLGIILNQAKDNGALSDSIWIAFLPATLVITLTVFALYLINTSMEGVFNPRLRK</sequence>
<evidence type="ECO:0000256" key="6">
    <source>
        <dbReference type="ARBA" id="ARBA00023136"/>
    </source>
</evidence>
<dbReference type="PANTHER" id="PTHR43386">
    <property type="entry name" value="OLIGOPEPTIDE TRANSPORT SYSTEM PERMEASE PROTEIN APPC"/>
    <property type="match status" value="1"/>
</dbReference>
<keyword evidence="4 7" id="KW-0812">Transmembrane</keyword>
<dbReference type="InterPro" id="IPR050366">
    <property type="entry name" value="BP-dependent_transpt_permease"/>
</dbReference>
<feature type="transmembrane region" description="Helical" evidence="7">
    <location>
        <begin position="79"/>
        <end position="102"/>
    </location>
</feature>
<dbReference type="InterPro" id="IPR035906">
    <property type="entry name" value="MetI-like_sf"/>
</dbReference>
<dbReference type="GO" id="GO:0005886">
    <property type="term" value="C:plasma membrane"/>
    <property type="evidence" value="ECO:0007669"/>
    <property type="project" value="UniProtKB-SubCell"/>
</dbReference>
<feature type="domain" description="ABC transmembrane type-1" evidence="8">
    <location>
        <begin position="75"/>
        <end position="268"/>
    </location>
</feature>
<evidence type="ECO:0000256" key="7">
    <source>
        <dbReference type="RuleBase" id="RU363032"/>
    </source>
</evidence>
<reference evidence="11" key="2">
    <citation type="submission" date="2016-11" db="EMBL/GenBank/DDBJ databases">
        <authorList>
            <person name="Varghese N."/>
            <person name="Submissions S."/>
        </authorList>
    </citation>
    <scope>NUCLEOTIDE SEQUENCE [LARGE SCALE GENOMIC DNA]</scope>
    <source>
        <strain evidence="11">UWOS</strain>
    </source>
</reference>
<keyword evidence="6 7" id="KW-0472">Membrane</keyword>
<protein>
    <submittedName>
        <fullName evidence="9">Peptide/nickel transport system permease protein</fullName>
    </submittedName>
</protein>
<keyword evidence="3" id="KW-1003">Cell membrane</keyword>
<dbReference type="Proteomes" id="UP000190449">
    <property type="component" value="Unassembled WGS sequence"/>
</dbReference>
<dbReference type="CDD" id="cd06261">
    <property type="entry name" value="TM_PBP2"/>
    <property type="match status" value="1"/>
</dbReference>
<accession>A0A1T4QUY1</accession>
<evidence type="ECO:0000313" key="11">
    <source>
        <dbReference type="Proteomes" id="UP000184275"/>
    </source>
</evidence>
<dbReference type="EMBL" id="FUWU01000054">
    <property type="protein sequence ID" value="SKA07406.1"/>
    <property type="molecule type" value="Genomic_DNA"/>
</dbReference>
<evidence type="ECO:0000256" key="4">
    <source>
        <dbReference type="ARBA" id="ARBA00022692"/>
    </source>
</evidence>
<dbReference type="PANTHER" id="PTHR43386:SF1">
    <property type="entry name" value="D,D-DIPEPTIDE TRANSPORT SYSTEM PERMEASE PROTEIN DDPC-RELATED"/>
    <property type="match status" value="1"/>
</dbReference>
<evidence type="ECO:0000256" key="2">
    <source>
        <dbReference type="ARBA" id="ARBA00022448"/>
    </source>
</evidence>
<dbReference type="RefSeq" id="WP_073305683.1">
    <property type="nucleotide sequence ID" value="NZ_FUWU01000054.1"/>
</dbReference>
<feature type="transmembrane region" description="Helical" evidence="7">
    <location>
        <begin position="246"/>
        <end position="267"/>
    </location>
</feature>
<dbReference type="PROSITE" id="PS50928">
    <property type="entry name" value="ABC_TM1"/>
    <property type="match status" value="1"/>
</dbReference>
<reference evidence="10 12" key="3">
    <citation type="submission" date="2017-02" db="EMBL/GenBank/DDBJ databases">
        <authorList>
            <person name="Peterson S.W."/>
        </authorList>
    </citation>
    <scope>NUCLEOTIDE SEQUENCE [LARGE SCALE GENOMIC DNA]</scope>
    <source>
        <strain evidence="10 12">ATCC 43854</strain>
    </source>
</reference>
<keyword evidence="11" id="KW-1185">Reference proteome</keyword>
<accession>A0A1M6XFP1</accession>
<dbReference type="Pfam" id="PF00528">
    <property type="entry name" value="BPD_transp_1"/>
    <property type="match status" value="1"/>
</dbReference>
<evidence type="ECO:0000259" key="8">
    <source>
        <dbReference type="PROSITE" id="PS50928"/>
    </source>
</evidence>
<dbReference type="GO" id="GO:0055085">
    <property type="term" value="P:transmembrane transport"/>
    <property type="evidence" value="ECO:0007669"/>
    <property type="project" value="InterPro"/>
</dbReference>
<name>A0A1M6XFP1_9BACT</name>
<dbReference type="EMBL" id="FRAW01000031">
    <property type="protein sequence ID" value="SHL04723.1"/>
    <property type="molecule type" value="Genomic_DNA"/>
</dbReference>
<feature type="transmembrane region" description="Helical" evidence="7">
    <location>
        <begin position="12"/>
        <end position="35"/>
    </location>
</feature>
<dbReference type="STRING" id="28122.SAMN02745108_02412"/>
<evidence type="ECO:0000256" key="5">
    <source>
        <dbReference type="ARBA" id="ARBA00022989"/>
    </source>
</evidence>
<evidence type="ECO:0000256" key="3">
    <source>
        <dbReference type="ARBA" id="ARBA00022475"/>
    </source>
</evidence>
<keyword evidence="5 7" id="KW-1133">Transmembrane helix</keyword>
<dbReference type="SUPFAM" id="SSF161098">
    <property type="entry name" value="MetI-like"/>
    <property type="match status" value="1"/>
</dbReference>
<dbReference type="AlphaFoldDB" id="A0A1M6XFP1"/>
<comment type="subcellular location">
    <subcellularLocation>
        <location evidence="1 7">Cell membrane</location>
        <topology evidence="1 7">Multi-pass membrane protein</topology>
    </subcellularLocation>
</comment>
<feature type="transmembrane region" description="Helical" evidence="7">
    <location>
        <begin position="180"/>
        <end position="204"/>
    </location>
</feature>
<gene>
    <name evidence="10" type="ORF">SAMN02745108_02412</name>
    <name evidence="9" type="ORF">SAMN05720469_1317</name>
</gene>
<dbReference type="InterPro" id="IPR000515">
    <property type="entry name" value="MetI-like"/>
</dbReference>
<dbReference type="Proteomes" id="UP000184275">
    <property type="component" value="Unassembled WGS sequence"/>
</dbReference>
<evidence type="ECO:0000256" key="1">
    <source>
        <dbReference type="ARBA" id="ARBA00004651"/>
    </source>
</evidence>
<feature type="transmembrane region" description="Helical" evidence="7">
    <location>
        <begin position="114"/>
        <end position="134"/>
    </location>
</feature>
<dbReference type="Gene3D" id="1.10.3720.10">
    <property type="entry name" value="MetI-like"/>
    <property type="match status" value="1"/>
</dbReference>
<evidence type="ECO:0000313" key="12">
    <source>
        <dbReference type="Proteomes" id="UP000190449"/>
    </source>
</evidence>
<reference evidence="9" key="1">
    <citation type="submission" date="2016-11" db="EMBL/GenBank/DDBJ databases">
        <authorList>
            <person name="Jaros S."/>
            <person name="Januszkiewicz K."/>
            <person name="Wedrychowicz H."/>
        </authorList>
    </citation>
    <scope>NUCLEOTIDE SEQUENCE [LARGE SCALE GENOMIC DNA]</scope>
    <source>
        <strain evidence="9">UWOS</strain>
    </source>
</reference>
<evidence type="ECO:0000313" key="9">
    <source>
        <dbReference type="EMBL" id="SHL04723.1"/>
    </source>
</evidence>